<proteinExistence type="predicted"/>
<dbReference type="AlphaFoldDB" id="A0A2R6AXL7"/>
<dbReference type="PANTHER" id="PTHR34236">
    <property type="entry name" value="DIMETHYL SULFOXIDE REDUCTASE TRANSCRIPTIONAL ACTIVATOR"/>
    <property type="match status" value="1"/>
</dbReference>
<evidence type="ECO:0000313" key="2">
    <source>
        <dbReference type="EMBL" id="PSN91130.1"/>
    </source>
</evidence>
<protein>
    <recommendedName>
        <fullName evidence="1">HTH bat-type domain-containing protein</fullName>
    </recommendedName>
</protein>
<sequence length="224" mass="25252">MHECVGVLNEIQLKVDGSNAVKDLANRFGVSVSVVDCKPFSPQRMALFLELVGGDIEGFLNALKLEESVKKVYSESNGVSSAWAITVMDTPVYCRVVQENDVFCLSCPMNYVVGESRVQPSKWRVLVGNRLALRRTLDLLGESGVRVELGDMKQSSVKLSGYRSLSPHQRDVLKRAYELGYFDFPRKITLRRLAQKLGVRPSSLSEVLRRAQSKVVTRFFEYER</sequence>
<dbReference type="Proteomes" id="UP000240322">
    <property type="component" value="Unassembled WGS sequence"/>
</dbReference>
<dbReference type="PANTHER" id="PTHR34236:SF1">
    <property type="entry name" value="DIMETHYL SULFOXIDE REDUCTASE TRANSCRIPTIONAL ACTIVATOR"/>
    <property type="match status" value="1"/>
</dbReference>
<evidence type="ECO:0000259" key="1">
    <source>
        <dbReference type="Pfam" id="PF04967"/>
    </source>
</evidence>
<dbReference type="InterPro" id="IPR007050">
    <property type="entry name" value="HTH_bacterioopsin"/>
</dbReference>
<feature type="domain" description="HTH bat-type" evidence="1">
    <location>
        <begin position="165"/>
        <end position="216"/>
    </location>
</feature>
<gene>
    <name evidence="2" type="ORF">B9Q03_04980</name>
</gene>
<accession>A0A2R6AXL7</accession>
<evidence type="ECO:0000313" key="3">
    <source>
        <dbReference type="Proteomes" id="UP000240322"/>
    </source>
</evidence>
<dbReference type="EMBL" id="NEXE01000034">
    <property type="protein sequence ID" value="PSN91130.1"/>
    <property type="molecule type" value="Genomic_DNA"/>
</dbReference>
<comment type="caution">
    <text evidence="2">The sequence shown here is derived from an EMBL/GenBank/DDBJ whole genome shotgun (WGS) entry which is preliminary data.</text>
</comment>
<dbReference type="Pfam" id="PF04967">
    <property type="entry name" value="HTH_10"/>
    <property type="match status" value="1"/>
</dbReference>
<reference evidence="2 3" key="1">
    <citation type="submission" date="2017-04" db="EMBL/GenBank/DDBJ databases">
        <title>Novel microbial lineages endemic to geothermal iron-oxide mats fill important gaps in the evolutionary history of Archaea.</title>
        <authorList>
            <person name="Jay Z.J."/>
            <person name="Beam J.P."/>
            <person name="Dlakic M."/>
            <person name="Rusch D.B."/>
            <person name="Kozubal M.A."/>
            <person name="Inskeep W.P."/>
        </authorList>
    </citation>
    <scope>NUCLEOTIDE SEQUENCE [LARGE SCALE GENOMIC DNA]</scope>
    <source>
        <strain evidence="2">OSP_D</strain>
    </source>
</reference>
<name>A0A2R6AXL7_9ARCH</name>
<organism evidence="2 3">
    <name type="scientific">Candidatus Marsarchaeota G2 archaeon OSP_D</name>
    <dbReference type="NCBI Taxonomy" id="1978157"/>
    <lineage>
        <taxon>Archaea</taxon>
        <taxon>Candidatus Marsarchaeota</taxon>
        <taxon>Candidatus Marsarchaeota group 2</taxon>
    </lineage>
</organism>